<reference evidence="9 10" key="1">
    <citation type="submission" date="2014-04" db="EMBL/GenBank/DDBJ databases">
        <authorList>
            <person name="Bishop-Lilly K.A."/>
            <person name="Broomall S.M."/>
            <person name="Chain P.S."/>
            <person name="Chertkov O."/>
            <person name="Coyne S.R."/>
            <person name="Daligault H.E."/>
            <person name="Davenport K.W."/>
            <person name="Erkkila T."/>
            <person name="Frey K.G."/>
            <person name="Gibbons H.S."/>
            <person name="Gu W."/>
            <person name="Jaissle J."/>
            <person name="Johnson S.L."/>
            <person name="Koroleva G.I."/>
            <person name="Ladner J.T."/>
            <person name="Lo C.-C."/>
            <person name="Minogue T.D."/>
            <person name="Munk C."/>
            <person name="Palacios G.F."/>
            <person name="Redden C.L."/>
            <person name="Rosenzweig C.N."/>
            <person name="Scholz M.B."/>
            <person name="Teshima H."/>
            <person name="Xu Y."/>
        </authorList>
    </citation>
    <scope>NUCLEOTIDE SEQUENCE [LARGE SCALE GENOMIC DNA]</scope>
    <source>
        <strain evidence="10">gladioli</strain>
    </source>
</reference>
<protein>
    <submittedName>
        <fullName evidence="9">Dicarboxylate symporter family protein</fullName>
    </submittedName>
</protein>
<dbReference type="Gene3D" id="1.10.3860.10">
    <property type="entry name" value="Sodium:dicarboxylate symporter"/>
    <property type="match status" value="1"/>
</dbReference>
<evidence type="ECO:0000256" key="7">
    <source>
        <dbReference type="SAM" id="MobiDB-lite"/>
    </source>
</evidence>
<dbReference type="GO" id="GO:0015293">
    <property type="term" value="F:symporter activity"/>
    <property type="evidence" value="ECO:0007669"/>
    <property type="project" value="UniProtKB-KW"/>
</dbReference>
<keyword evidence="3" id="KW-1003">Cell membrane</keyword>
<feature type="transmembrane region" description="Helical" evidence="8">
    <location>
        <begin position="227"/>
        <end position="245"/>
    </location>
</feature>
<evidence type="ECO:0000256" key="4">
    <source>
        <dbReference type="ARBA" id="ARBA00022692"/>
    </source>
</evidence>
<evidence type="ECO:0000313" key="9">
    <source>
        <dbReference type="EMBL" id="KGC13915.1"/>
    </source>
</evidence>
<dbReference type="EMBL" id="JPGG01000016">
    <property type="protein sequence ID" value="KGC13915.1"/>
    <property type="molecule type" value="Genomic_DNA"/>
</dbReference>
<dbReference type="InterPro" id="IPR001991">
    <property type="entry name" value="Na-dicarboxylate_symporter"/>
</dbReference>
<gene>
    <name evidence="9" type="ORF">DM48_190</name>
</gene>
<dbReference type="Proteomes" id="UP000029590">
    <property type="component" value="Unassembled WGS sequence"/>
</dbReference>
<sequence length="444" mass="46956">MNPQRKLTRWILLAMALGVAVGYACHLAAGSAAEANAIAANFAIVTDIFLRLIKMIIAPLVFATLVSGIASMDNTGTIGRIGLRAIGWFACASLVSLALGLAFVNLAQPGAHLDIALPAASQSTHLKTDALNLKDFLTHLFPRSITEAMANNEIMQILVFSAFFGIALGKLRGEPGRFLKGAIDGLVEVMLLATHAVMGFAPLGIFAAIAGVVTVQGLAVILTYGKLIGWFYVALAALWLALYAIGRACLGPRMRELAVSIREPVMIAFSTASSEAAYPKLIEVLQRFGIRKRLVGFVLPLGYSFNLDGSMVYQSFAAIFVAQAFNVPMSLGQQVSMLLILMISSKGMAAVPRGSLVVVAAILPMFHLPEAGLLLVMGIDQFFDMGRTATNVLGNSIATAVLAKWEGELGPRVEPGQGQAEAKAANPPELAQADVVAPVEAQPR</sequence>
<feature type="region of interest" description="Disordered" evidence="7">
    <location>
        <begin position="412"/>
        <end position="444"/>
    </location>
</feature>
<dbReference type="PANTHER" id="PTHR42865:SF7">
    <property type="entry name" value="PROTON_GLUTAMATE-ASPARTATE SYMPORTER"/>
    <property type="match status" value="1"/>
</dbReference>
<dbReference type="SUPFAM" id="SSF118215">
    <property type="entry name" value="Proton glutamate symport protein"/>
    <property type="match status" value="1"/>
</dbReference>
<organism evidence="9 10">
    <name type="scientific">Burkholderia gladioli</name>
    <name type="common">Pseudomonas marginata</name>
    <name type="synonym">Phytomonas marginata</name>
    <dbReference type="NCBI Taxonomy" id="28095"/>
    <lineage>
        <taxon>Bacteria</taxon>
        <taxon>Pseudomonadati</taxon>
        <taxon>Pseudomonadota</taxon>
        <taxon>Betaproteobacteria</taxon>
        <taxon>Burkholderiales</taxon>
        <taxon>Burkholderiaceae</taxon>
        <taxon>Burkholderia</taxon>
    </lineage>
</organism>
<dbReference type="PRINTS" id="PR00173">
    <property type="entry name" value="EDTRNSPORT"/>
</dbReference>
<keyword evidence="6 8" id="KW-0472">Membrane</keyword>
<keyword evidence="2" id="KW-0813">Transport</keyword>
<feature type="transmembrane region" description="Helical" evidence="8">
    <location>
        <begin position="355"/>
        <end position="379"/>
    </location>
</feature>
<comment type="subcellular location">
    <subcellularLocation>
        <location evidence="1">Cell membrane</location>
        <topology evidence="1">Multi-pass membrane protein</topology>
    </subcellularLocation>
</comment>
<comment type="caution">
    <text evidence="9">The sequence shown here is derived from an EMBL/GenBank/DDBJ whole genome shotgun (WGS) entry which is preliminary data.</text>
</comment>
<feature type="transmembrane region" description="Helical" evidence="8">
    <location>
        <begin position="154"/>
        <end position="171"/>
    </location>
</feature>
<dbReference type="KEGG" id="bgo:BM43_4344"/>
<keyword evidence="5 8" id="KW-1133">Transmembrane helix</keyword>
<feature type="transmembrane region" description="Helical" evidence="8">
    <location>
        <begin position="319"/>
        <end position="343"/>
    </location>
</feature>
<name>A0AAW3F2D4_BURGA</name>
<feature type="transmembrane region" description="Helical" evidence="8">
    <location>
        <begin position="192"/>
        <end position="221"/>
    </location>
</feature>
<dbReference type="GO" id="GO:0006835">
    <property type="term" value="P:dicarboxylic acid transport"/>
    <property type="evidence" value="ECO:0007669"/>
    <property type="project" value="TreeGrafter"/>
</dbReference>
<evidence type="ECO:0000256" key="2">
    <source>
        <dbReference type="ARBA" id="ARBA00022448"/>
    </source>
</evidence>
<feature type="transmembrane region" description="Helical" evidence="8">
    <location>
        <begin position="81"/>
        <end position="104"/>
    </location>
</feature>
<evidence type="ECO:0000256" key="5">
    <source>
        <dbReference type="ARBA" id="ARBA00022989"/>
    </source>
</evidence>
<dbReference type="PANTHER" id="PTHR42865">
    <property type="entry name" value="PROTON/GLUTAMATE-ASPARTATE SYMPORTER"/>
    <property type="match status" value="1"/>
</dbReference>
<evidence type="ECO:0000256" key="1">
    <source>
        <dbReference type="ARBA" id="ARBA00004651"/>
    </source>
</evidence>
<evidence type="ECO:0000313" key="10">
    <source>
        <dbReference type="Proteomes" id="UP000029590"/>
    </source>
</evidence>
<evidence type="ECO:0000256" key="8">
    <source>
        <dbReference type="SAM" id="Phobius"/>
    </source>
</evidence>
<proteinExistence type="predicted"/>
<keyword evidence="4 8" id="KW-0812">Transmembrane</keyword>
<accession>A0AAW3F2D4</accession>
<evidence type="ECO:0000256" key="6">
    <source>
        <dbReference type="ARBA" id="ARBA00023136"/>
    </source>
</evidence>
<feature type="transmembrane region" description="Helical" evidence="8">
    <location>
        <begin position="294"/>
        <end position="313"/>
    </location>
</feature>
<dbReference type="AlphaFoldDB" id="A0AAW3F2D4"/>
<dbReference type="GO" id="GO:0005886">
    <property type="term" value="C:plasma membrane"/>
    <property type="evidence" value="ECO:0007669"/>
    <property type="project" value="UniProtKB-SubCell"/>
</dbReference>
<dbReference type="InterPro" id="IPR036458">
    <property type="entry name" value="Na:dicarbo_symporter_sf"/>
</dbReference>
<dbReference type="Pfam" id="PF00375">
    <property type="entry name" value="SDF"/>
    <property type="match status" value="1"/>
</dbReference>
<evidence type="ECO:0000256" key="3">
    <source>
        <dbReference type="ARBA" id="ARBA00022475"/>
    </source>
</evidence>
<feature type="transmembrane region" description="Helical" evidence="8">
    <location>
        <begin position="49"/>
        <end position="69"/>
    </location>
</feature>
<dbReference type="PROSITE" id="PS51257">
    <property type="entry name" value="PROKAR_LIPOPROTEIN"/>
    <property type="match status" value="1"/>
</dbReference>
<dbReference type="RefSeq" id="WP_042283909.1">
    <property type="nucleotide sequence ID" value="NZ_CADEVY010000008.1"/>
</dbReference>